<proteinExistence type="predicted"/>
<organism evidence="2 3">
    <name type="scientific">Effrenium voratum</name>
    <dbReference type="NCBI Taxonomy" id="2562239"/>
    <lineage>
        <taxon>Eukaryota</taxon>
        <taxon>Sar</taxon>
        <taxon>Alveolata</taxon>
        <taxon>Dinophyceae</taxon>
        <taxon>Suessiales</taxon>
        <taxon>Symbiodiniaceae</taxon>
        <taxon>Effrenium</taxon>
    </lineage>
</organism>
<evidence type="ECO:0000256" key="1">
    <source>
        <dbReference type="SAM" id="SignalP"/>
    </source>
</evidence>
<reference evidence="2" key="1">
    <citation type="submission" date="2023-08" db="EMBL/GenBank/DDBJ databases">
        <authorList>
            <person name="Chen Y."/>
            <person name="Shah S."/>
            <person name="Dougan E. K."/>
            <person name="Thang M."/>
            <person name="Chan C."/>
        </authorList>
    </citation>
    <scope>NUCLEOTIDE SEQUENCE</scope>
</reference>
<keyword evidence="1" id="KW-0732">Signal</keyword>
<dbReference type="AlphaFoldDB" id="A0AA36J913"/>
<feature type="chain" id="PRO_5041371331" evidence="1">
    <location>
        <begin position="25"/>
        <end position="323"/>
    </location>
</feature>
<gene>
    <name evidence="2" type="ORF">EVOR1521_LOCUS24497</name>
</gene>
<evidence type="ECO:0000313" key="3">
    <source>
        <dbReference type="Proteomes" id="UP001178507"/>
    </source>
</evidence>
<dbReference type="EMBL" id="CAUJNA010003409">
    <property type="protein sequence ID" value="CAJ1401322.1"/>
    <property type="molecule type" value="Genomic_DNA"/>
</dbReference>
<keyword evidence="3" id="KW-1185">Reference proteome</keyword>
<dbReference type="Proteomes" id="UP001178507">
    <property type="component" value="Unassembled WGS sequence"/>
</dbReference>
<sequence>MAWRWLPWLLGACTGLALLLLQSAMQSGKVPRNVQPEVRFQAMPTFVLKHNSKAGGTFSRTLLKAVFKFNPSKKALWKIIDDDNALFPNDKKKNFVAVLMRNPCAWNVAWANECPTKAWDFGRPTFAANPLGPMGYLERHTTDTELRNWMLNARSPEGLGVISFYLWQSMVCPKCWGWHRKVKEGLNPKEGEHCNSSHRAQQDMAVMNPQSLAHCWIFQETLMEDMRVCLTAFEASHPAAADSVRWDLFEKAAANQSGEALFFERDWSVARWAAPSLQYRRHKPCEEHFRDPAMRQIVRQSDAHLFEKFGYSDCCAPSSREIW</sequence>
<feature type="signal peptide" evidence="1">
    <location>
        <begin position="1"/>
        <end position="24"/>
    </location>
</feature>
<protein>
    <submittedName>
        <fullName evidence="2">Uncharacterized protein</fullName>
    </submittedName>
</protein>
<name>A0AA36J913_9DINO</name>
<accession>A0AA36J913</accession>
<comment type="caution">
    <text evidence="2">The sequence shown here is derived from an EMBL/GenBank/DDBJ whole genome shotgun (WGS) entry which is preliminary data.</text>
</comment>
<evidence type="ECO:0000313" key="2">
    <source>
        <dbReference type="EMBL" id="CAJ1401322.1"/>
    </source>
</evidence>